<keyword evidence="14" id="KW-1185">Reference proteome</keyword>
<dbReference type="KEGG" id="atr:18436090"/>
<dbReference type="SMART" id="SM00768">
    <property type="entry name" value="X8"/>
    <property type="match status" value="1"/>
</dbReference>
<keyword evidence="6" id="KW-0611">Plant defense</keyword>
<dbReference type="AlphaFoldDB" id="W1PJD1"/>
<dbReference type="PANTHER" id="PTHR32227">
    <property type="entry name" value="GLUCAN ENDO-1,3-BETA-GLUCOSIDASE BG1-RELATED-RELATED"/>
    <property type="match status" value="1"/>
</dbReference>
<name>W1PJD1_AMBTC</name>
<dbReference type="GO" id="GO:0005975">
    <property type="term" value="P:carbohydrate metabolic process"/>
    <property type="evidence" value="ECO:0007669"/>
    <property type="project" value="InterPro"/>
</dbReference>
<dbReference type="SUPFAM" id="SSF51445">
    <property type="entry name" value="(Trans)glycosidases"/>
    <property type="match status" value="1"/>
</dbReference>
<dbReference type="Gene3D" id="3.20.20.80">
    <property type="entry name" value="Glycosidases"/>
    <property type="match status" value="1"/>
</dbReference>
<evidence type="ECO:0000313" key="14">
    <source>
        <dbReference type="Proteomes" id="UP000017836"/>
    </source>
</evidence>
<evidence type="ECO:0000256" key="3">
    <source>
        <dbReference type="ARBA" id="ARBA00012780"/>
    </source>
</evidence>
<dbReference type="InterPro" id="IPR012946">
    <property type="entry name" value="X8"/>
</dbReference>
<evidence type="ECO:0000256" key="8">
    <source>
        <dbReference type="ARBA" id="ARBA00023295"/>
    </source>
</evidence>
<keyword evidence="5 10" id="KW-0378">Hydrolase</keyword>
<feature type="compositionally biased region" description="Pro residues" evidence="11">
    <location>
        <begin position="356"/>
        <end position="389"/>
    </location>
</feature>
<dbReference type="OMA" id="MANAESY"/>
<sequence length="481" mass="51705">MADVRLQPPLTSLISYFCIILSLGLKASSIGVNYGTLADNLPPPAQVATFLKTQTYIDRIKLFGADPAILQAFANTGISVVISAANDEIVPLSKAPAAAQWVADHVLPFVPATKIIAISVGNEVLATSDKNLIAHLLPAMRSLHTALVNRNLSSSIYVSSPHSLGILRASEPPSSGQFRKGYDHVVIAPILAFHRETRSPLFINPYPYFGFKPDTLDYALFKPNPGKFDPVTGKNYTNMFDAQMDAIYSAAKKLGFDDVDMVVAETGWPSIGDPNEPAVNMANAVSYNGNLIRHVSSWVGTPMMPRKKFETYIFSLFNENLKPGSTAERNFGLFKADLTPVYDVGVMKGQSGAPTPANPSPVTPAPTNPSPVNPAPQLPSPAPENPAPGAPSEKLWCVPKPEVEDVKLQANIDYVCSQGVDCTPIQAGGACYLPDTLQSHAAYAMNAYYQFAGRNDFNCDFAQTGVLTSSNPSYGDCNFNS</sequence>
<dbReference type="OrthoDB" id="1938138at2759"/>
<dbReference type="FunFam" id="1.20.58.1040:FF:000003">
    <property type="entry name" value="glucan endo-1,3-beta-glucosidase 7"/>
    <property type="match status" value="1"/>
</dbReference>
<keyword evidence="8 10" id="KW-0326">Glycosidase</keyword>
<dbReference type="Proteomes" id="UP000017836">
    <property type="component" value="Unassembled WGS sequence"/>
</dbReference>
<dbReference type="Pfam" id="PF00332">
    <property type="entry name" value="Glyco_hydro_17"/>
    <property type="match status" value="1"/>
</dbReference>
<comment type="similarity">
    <text evidence="2 9">Belongs to the glycosyl hydrolase 17 family.</text>
</comment>
<evidence type="ECO:0000256" key="6">
    <source>
        <dbReference type="ARBA" id="ARBA00022821"/>
    </source>
</evidence>
<evidence type="ECO:0000256" key="9">
    <source>
        <dbReference type="RuleBase" id="RU004335"/>
    </source>
</evidence>
<dbReference type="GO" id="GO:0005886">
    <property type="term" value="C:plasma membrane"/>
    <property type="evidence" value="ECO:0000318"/>
    <property type="project" value="GO_Central"/>
</dbReference>
<protein>
    <recommendedName>
        <fullName evidence="3">glucan endo-1,3-beta-D-glucosidase</fullName>
        <ecNumber evidence="3">3.2.1.39</ecNumber>
    </recommendedName>
</protein>
<dbReference type="GO" id="GO:0042973">
    <property type="term" value="F:glucan endo-1,3-beta-D-glucosidase activity"/>
    <property type="evidence" value="ECO:0007669"/>
    <property type="project" value="UniProtKB-EC"/>
</dbReference>
<dbReference type="Gene3D" id="1.20.58.1040">
    <property type="match status" value="1"/>
</dbReference>
<comment type="catalytic activity">
    <reaction evidence="1">
        <text>Hydrolysis of (1-&gt;3)-beta-D-glucosidic linkages in (1-&gt;3)-beta-D-glucans.</text>
        <dbReference type="EC" id="3.2.1.39"/>
    </reaction>
</comment>
<evidence type="ECO:0000256" key="5">
    <source>
        <dbReference type="ARBA" id="ARBA00022801"/>
    </source>
</evidence>
<dbReference type="FunFam" id="3.20.20.80:FF:000002">
    <property type="entry name" value="Glucan endo-1,3-beta-glucosidase 3"/>
    <property type="match status" value="1"/>
</dbReference>
<dbReference type="Pfam" id="PF07983">
    <property type="entry name" value="X8"/>
    <property type="match status" value="1"/>
</dbReference>
<evidence type="ECO:0000256" key="10">
    <source>
        <dbReference type="RuleBase" id="RU004336"/>
    </source>
</evidence>
<keyword evidence="7" id="KW-1015">Disulfide bond</keyword>
<dbReference type="InterPro" id="IPR044965">
    <property type="entry name" value="Glyco_hydro_17_plant"/>
</dbReference>
<dbReference type="EMBL" id="KI393609">
    <property type="protein sequence ID" value="ERN07854.1"/>
    <property type="molecule type" value="Genomic_DNA"/>
</dbReference>
<proteinExistence type="inferred from homology"/>
<dbReference type="InterPro" id="IPR017853">
    <property type="entry name" value="GH"/>
</dbReference>
<dbReference type="STRING" id="13333.W1PJD1"/>
<feature type="region of interest" description="Disordered" evidence="11">
    <location>
        <begin position="347"/>
        <end position="395"/>
    </location>
</feature>
<gene>
    <name evidence="13" type="ORF">AMTR_s00012p00207210</name>
</gene>
<evidence type="ECO:0000256" key="4">
    <source>
        <dbReference type="ARBA" id="ARBA00022729"/>
    </source>
</evidence>
<dbReference type="EC" id="3.2.1.39" evidence="3"/>
<dbReference type="GO" id="GO:0006952">
    <property type="term" value="P:defense response"/>
    <property type="evidence" value="ECO:0007669"/>
    <property type="project" value="UniProtKB-KW"/>
</dbReference>
<feature type="domain" description="X8" evidence="12">
    <location>
        <begin position="395"/>
        <end position="479"/>
    </location>
</feature>
<evidence type="ECO:0000256" key="2">
    <source>
        <dbReference type="ARBA" id="ARBA00008773"/>
    </source>
</evidence>
<dbReference type="PROSITE" id="PS00587">
    <property type="entry name" value="GLYCOSYL_HYDROL_F17"/>
    <property type="match status" value="1"/>
</dbReference>
<organism evidence="13 14">
    <name type="scientific">Amborella trichopoda</name>
    <dbReference type="NCBI Taxonomy" id="13333"/>
    <lineage>
        <taxon>Eukaryota</taxon>
        <taxon>Viridiplantae</taxon>
        <taxon>Streptophyta</taxon>
        <taxon>Embryophyta</taxon>
        <taxon>Tracheophyta</taxon>
        <taxon>Spermatophyta</taxon>
        <taxon>Magnoliopsida</taxon>
        <taxon>Amborellales</taxon>
        <taxon>Amborellaceae</taxon>
        <taxon>Amborella</taxon>
    </lineage>
</organism>
<evidence type="ECO:0000259" key="12">
    <source>
        <dbReference type="SMART" id="SM00768"/>
    </source>
</evidence>
<evidence type="ECO:0000256" key="1">
    <source>
        <dbReference type="ARBA" id="ARBA00000382"/>
    </source>
</evidence>
<dbReference type="eggNOG" id="ENOG502QTAD">
    <property type="taxonomic scope" value="Eukaryota"/>
</dbReference>
<dbReference type="HOGENOM" id="CLU_024953_3_4_1"/>
<evidence type="ECO:0000256" key="7">
    <source>
        <dbReference type="ARBA" id="ARBA00023157"/>
    </source>
</evidence>
<accession>W1PJD1</accession>
<evidence type="ECO:0000256" key="11">
    <source>
        <dbReference type="SAM" id="MobiDB-lite"/>
    </source>
</evidence>
<dbReference type="InterPro" id="IPR000490">
    <property type="entry name" value="Glyco_hydro_17"/>
</dbReference>
<dbReference type="Gramene" id="ERN07854">
    <property type="protein sequence ID" value="ERN07854"/>
    <property type="gene ID" value="AMTR_s00012p00207210"/>
</dbReference>
<evidence type="ECO:0000313" key="13">
    <source>
        <dbReference type="EMBL" id="ERN07854.1"/>
    </source>
</evidence>
<keyword evidence="4" id="KW-0732">Signal</keyword>
<reference evidence="14" key="1">
    <citation type="journal article" date="2013" name="Science">
        <title>The Amborella genome and the evolution of flowering plants.</title>
        <authorList>
            <consortium name="Amborella Genome Project"/>
        </authorList>
    </citation>
    <scope>NUCLEOTIDE SEQUENCE [LARGE SCALE GENOMIC DNA]</scope>
</reference>